<name>A0A428W4B5_AMYBA</name>
<dbReference type="GO" id="GO:0045892">
    <property type="term" value="P:negative regulation of DNA-templated transcription"/>
    <property type="evidence" value="ECO:0007669"/>
    <property type="project" value="InterPro"/>
</dbReference>
<dbReference type="Gene3D" id="1.10.10.10">
    <property type="entry name" value="Winged helix-like DNA-binding domain superfamily/Winged helix DNA-binding domain"/>
    <property type="match status" value="1"/>
</dbReference>
<dbReference type="Pfam" id="PF03965">
    <property type="entry name" value="Penicillinase_R"/>
    <property type="match status" value="1"/>
</dbReference>
<dbReference type="InterPro" id="IPR036388">
    <property type="entry name" value="WH-like_DNA-bd_sf"/>
</dbReference>
<sequence>MRMRRDDGARRAPGALEAEVLTVLLSADGPLAPAEVQERLGADLAYTTVVTILSRLHEKGVADREKQGRSYRYRAVDDEPGLAARRMTKVLDSEPDRDSVLARFVSKLSPSDEQLLRELLRHNEG</sequence>
<reference evidence="5 6" key="1">
    <citation type="submission" date="2018-05" db="EMBL/GenBank/DDBJ databases">
        <title>Evolution of GPA BGCs.</title>
        <authorList>
            <person name="Waglechner N."/>
            <person name="Wright G.D."/>
        </authorList>
    </citation>
    <scope>NUCLEOTIDE SEQUENCE [LARGE SCALE GENOMIC DNA]</scope>
    <source>
        <strain evidence="5 6">DSM 5908</strain>
    </source>
</reference>
<evidence type="ECO:0000256" key="1">
    <source>
        <dbReference type="ARBA" id="ARBA00011046"/>
    </source>
</evidence>
<keyword evidence="4" id="KW-0804">Transcription</keyword>
<keyword evidence="3" id="KW-0238">DNA-binding</keyword>
<dbReference type="RefSeq" id="WP_020646527.1">
    <property type="nucleotide sequence ID" value="NZ_QHHU01000063.1"/>
</dbReference>
<comment type="caution">
    <text evidence="5">The sequence shown here is derived from an EMBL/GenBank/DDBJ whole genome shotgun (WGS) entry which is preliminary data.</text>
</comment>
<dbReference type="AlphaFoldDB" id="A0A428W4B5"/>
<dbReference type="GO" id="GO:0003677">
    <property type="term" value="F:DNA binding"/>
    <property type="evidence" value="ECO:0007669"/>
    <property type="project" value="UniProtKB-KW"/>
</dbReference>
<protein>
    <submittedName>
        <fullName evidence="5">BlaI/MecI/CopY family transcriptional regulator</fullName>
    </submittedName>
</protein>
<dbReference type="EMBL" id="QHHU01000063">
    <property type="protein sequence ID" value="RSM37941.1"/>
    <property type="molecule type" value="Genomic_DNA"/>
</dbReference>
<comment type="similarity">
    <text evidence="1">Belongs to the BlaI transcriptional regulatory family.</text>
</comment>
<evidence type="ECO:0000256" key="2">
    <source>
        <dbReference type="ARBA" id="ARBA00023015"/>
    </source>
</evidence>
<proteinExistence type="inferred from homology"/>
<keyword evidence="2" id="KW-0805">Transcription regulation</keyword>
<evidence type="ECO:0000313" key="5">
    <source>
        <dbReference type="EMBL" id="RSM37941.1"/>
    </source>
</evidence>
<accession>A0A428W4B5</accession>
<keyword evidence="6" id="KW-1185">Reference proteome</keyword>
<evidence type="ECO:0000313" key="6">
    <source>
        <dbReference type="Proteomes" id="UP000286716"/>
    </source>
</evidence>
<evidence type="ECO:0000256" key="3">
    <source>
        <dbReference type="ARBA" id="ARBA00023125"/>
    </source>
</evidence>
<dbReference type="Proteomes" id="UP000286716">
    <property type="component" value="Unassembled WGS sequence"/>
</dbReference>
<dbReference type="InterPro" id="IPR036390">
    <property type="entry name" value="WH_DNA-bd_sf"/>
</dbReference>
<dbReference type="InterPro" id="IPR005650">
    <property type="entry name" value="BlaI_family"/>
</dbReference>
<organism evidence="5 6">
    <name type="scientific">Amycolatopsis balhimycina DSM 5908</name>
    <dbReference type="NCBI Taxonomy" id="1081091"/>
    <lineage>
        <taxon>Bacteria</taxon>
        <taxon>Bacillati</taxon>
        <taxon>Actinomycetota</taxon>
        <taxon>Actinomycetes</taxon>
        <taxon>Pseudonocardiales</taxon>
        <taxon>Pseudonocardiaceae</taxon>
        <taxon>Amycolatopsis</taxon>
    </lineage>
</organism>
<dbReference type="OrthoDB" id="9813987at2"/>
<dbReference type="SUPFAM" id="SSF46785">
    <property type="entry name" value="Winged helix' DNA-binding domain"/>
    <property type="match status" value="1"/>
</dbReference>
<gene>
    <name evidence="5" type="ORF">DMA12_34885</name>
</gene>
<evidence type="ECO:0000256" key="4">
    <source>
        <dbReference type="ARBA" id="ARBA00023163"/>
    </source>
</evidence>